<comment type="subcellular location">
    <subcellularLocation>
        <location evidence="1">Membrane</location>
        <topology evidence="1">Multi-pass membrane protein</topology>
    </subcellularLocation>
</comment>
<evidence type="ECO:0000313" key="10">
    <source>
        <dbReference type="Proteomes" id="UP001595989"/>
    </source>
</evidence>
<feature type="transmembrane region" description="Helical" evidence="8">
    <location>
        <begin position="40"/>
        <end position="68"/>
    </location>
</feature>
<comment type="similarity">
    <text evidence="2 7">Belongs to the sodium:solute symporter (SSF) (TC 2.A.21) family.</text>
</comment>
<dbReference type="CDD" id="cd10322">
    <property type="entry name" value="SLC5sbd"/>
    <property type="match status" value="1"/>
</dbReference>
<feature type="transmembrane region" description="Helical" evidence="8">
    <location>
        <begin position="129"/>
        <end position="151"/>
    </location>
</feature>
<keyword evidence="6 8" id="KW-0472">Membrane</keyword>
<keyword evidence="3" id="KW-0813">Transport</keyword>
<feature type="transmembrane region" description="Helical" evidence="8">
    <location>
        <begin position="363"/>
        <end position="386"/>
    </location>
</feature>
<feature type="transmembrane region" description="Helical" evidence="8">
    <location>
        <begin position="312"/>
        <end position="342"/>
    </location>
</feature>
<keyword evidence="5 8" id="KW-1133">Transmembrane helix</keyword>
<dbReference type="InterPro" id="IPR001734">
    <property type="entry name" value="Na/solute_symporter"/>
</dbReference>
<dbReference type="Gene3D" id="1.20.1730.10">
    <property type="entry name" value="Sodium/glucose cotransporter"/>
    <property type="match status" value="1"/>
</dbReference>
<comment type="caution">
    <text evidence="9">The sequence shown here is derived from an EMBL/GenBank/DDBJ whole genome shotgun (WGS) entry which is preliminary data.</text>
</comment>
<protein>
    <submittedName>
        <fullName evidence="9">Sodium:solute symporter</fullName>
    </submittedName>
</protein>
<evidence type="ECO:0000256" key="4">
    <source>
        <dbReference type="ARBA" id="ARBA00022692"/>
    </source>
</evidence>
<dbReference type="Pfam" id="PF00474">
    <property type="entry name" value="SSF"/>
    <property type="match status" value="1"/>
</dbReference>
<feature type="transmembrane region" description="Helical" evidence="8">
    <location>
        <begin position="80"/>
        <end position="97"/>
    </location>
</feature>
<accession>A0ABV9DHN3</accession>
<dbReference type="PROSITE" id="PS50283">
    <property type="entry name" value="NA_SOLUT_SYMP_3"/>
    <property type="match status" value="1"/>
</dbReference>
<name>A0ABV9DHN3_9BACI</name>
<keyword evidence="4 8" id="KW-0812">Transmembrane</keyword>
<evidence type="ECO:0000256" key="3">
    <source>
        <dbReference type="ARBA" id="ARBA00022448"/>
    </source>
</evidence>
<feature type="transmembrane region" description="Helical" evidence="8">
    <location>
        <begin position="421"/>
        <end position="439"/>
    </location>
</feature>
<dbReference type="RefSeq" id="WP_390293882.1">
    <property type="nucleotide sequence ID" value="NZ_JBHSFU010000004.1"/>
</dbReference>
<feature type="transmembrane region" description="Helical" evidence="8">
    <location>
        <begin position="445"/>
        <end position="465"/>
    </location>
</feature>
<feature type="transmembrane region" description="Helical" evidence="8">
    <location>
        <begin position="229"/>
        <end position="250"/>
    </location>
</feature>
<dbReference type="InterPro" id="IPR050277">
    <property type="entry name" value="Sodium:Solute_Symporter"/>
</dbReference>
<keyword evidence="10" id="KW-1185">Reference proteome</keyword>
<evidence type="ECO:0000313" key="9">
    <source>
        <dbReference type="EMBL" id="MFC4557799.1"/>
    </source>
</evidence>
<proteinExistence type="inferred from homology"/>
<evidence type="ECO:0000256" key="2">
    <source>
        <dbReference type="ARBA" id="ARBA00006434"/>
    </source>
</evidence>
<evidence type="ECO:0000256" key="1">
    <source>
        <dbReference type="ARBA" id="ARBA00004141"/>
    </source>
</evidence>
<evidence type="ECO:0000256" key="6">
    <source>
        <dbReference type="ARBA" id="ARBA00023136"/>
    </source>
</evidence>
<feature type="transmembrane region" description="Helical" evidence="8">
    <location>
        <begin position="6"/>
        <end position="28"/>
    </location>
</feature>
<dbReference type="InterPro" id="IPR038377">
    <property type="entry name" value="Na/Glc_symporter_sf"/>
</dbReference>
<dbReference type="PANTHER" id="PTHR48086">
    <property type="entry name" value="SODIUM/PROLINE SYMPORTER-RELATED"/>
    <property type="match status" value="1"/>
</dbReference>
<dbReference type="PANTHER" id="PTHR48086:SF7">
    <property type="entry name" value="SODIUM-SOLUTE SYMPORTER-RELATED"/>
    <property type="match status" value="1"/>
</dbReference>
<sequence>MFSGQEKLLLGVIIIAYFFFLFGFSVFISRRIKTYDDYNVAGRTVSIFPIILTFVGTAIGGATLLGFMENGFLFGMGQQWLNIGLLFTGVLMASFVAKKIRQLGEKHDMVTIGDFTALRYGEKARIPTVISILVAYCAITGMQFVAIATILNLTIGLSLTTGIVLSWLMLTVKTYFGGMMSVIWQDAVHGTIQTVGVFVLFVVVLMMAGDWSAMAENARSLGESGNLSLFGIAPSEVLIYVLTIGGYQFVRQDLWQRYWAANSMKTAMTGYWTSIFVGFLVGAVVMAIGVMAKYGLGIQNIDSALIFYETVAHVFTFPMVVVMIIALLATVISCADSFFMASSSSIINDLIRPRMKGNEGNKVLLRYSRMSVVLVSVLALGLALYIPQLVQLWVTGTAMLVSGLLAPVLFGLYWKGATRTGGITSMWVGLVIAVGWQFAGHPFGLHPVFIGLPVSIVTLLGVSFATQASETEDIEDDTVTKLV</sequence>
<organism evidence="9 10">
    <name type="scientific">Virgibacillus kekensis</name>
    <dbReference type="NCBI Taxonomy" id="202261"/>
    <lineage>
        <taxon>Bacteria</taxon>
        <taxon>Bacillati</taxon>
        <taxon>Bacillota</taxon>
        <taxon>Bacilli</taxon>
        <taxon>Bacillales</taxon>
        <taxon>Bacillaceae</taxon>
        <taxon>Virgibacillus</taxon>
    </lineage>
</organism>
<feature type="transmembrane region" description="Helical" evidence="8">
    <location>
        <begin position="392"/>
        <end position="414"/>
    </location>
</feature>
<reference evidence="10" key="1">
    <citation type="journal article" date="2019" name="Int. J. Syst. Evol. Microbiol.">
        <title>The Global Catalogue of Microorganisms (GCM) 10K type strain sequencing project: providing services to taxonomists for standard genome sequencing and annotation.</title>
        <authorList>
            <consortium name="The Broad Institute Genomics Platform"/>
            <consortium name="The Broad Institute Genome Sequencing Center for Infectious Disease"/>
            <person name="Wu L."/>
            <person name="Ma J."/>
        </authorList>
    </citation>
    <scope>NUCLEOTIDE SEQUENCE [LARGE SCALE GENOMIC DNA]</scope>
    <source>
        <strain evidence="10">CGMCC 4.7426</strain>
    </source>
</reference>
<feature type="transmembrane region" description="Helical" evidence="8">
    <location>
        <begin position="188"/>
        <end position="209"/>
    </location>
</feature>
<dbReference type="Proteomes" id="UP001595989">
    <property type="component" value="Unassembled WGS sequence"/>
</dbReference>
<gene>
    <name evidence="9" type="ORF">ACFO3D_06195</name>
</gene>
<evidence type="ECO:0000256" key="7">
    <source>
        <dbReference type="RuleBase" id="RU362091"/>
    </source>
</evidence>
<dbReference type="EMBL" id="JBHSFU010000004">
    <property type="protein sequence ID" value="MFC4557799.1"/>
    <property type="molecule type" value="Genomic_DNA"/>
</dbReference>
<feature type="transmembrane region" description="Helical" evidence="8">
    <location>
        <begin position="157"/>
        <end position="176"/>
    </location>
</feature>
<evidence type="ECO:0000256" key="5">
    <source>
        <dbReference type="ARBA" id="ARBA00022989"/>
    </source>
</evidence>
<feature type="transmembrane region" description="Helical" evidence="8">
    <location>
        <begin position="271"/>
        <end position="292"/>
    </location>
</feature>
<evidence type="ECO:0000256" key="8">
    <source>
        <dbReference type="SAM" id="Phobius"/>
    </source>
</evidence>